<feature type="non-terminal residue" evidence="1">
    <location>
        <position position="99"/>
    </location>
</feature>
<name>X1KD11_9ZZZZ</name>
<sequence>MPGGGTGILKKALYSFRGVSDALGTNSRIMCSALATLPDYNNQAVLILNGPCRGQCKDINGATTGGQINISGTFSAIITAGIRFLILTHKPATAEVADV</sequence>
<accession>X1KD11</accession>
<organism evidence="1">
    <name type="scientific">marine sediment metagenome</name>
    <dbReference type="NCBI Taxonomy" id="412755"/>
    <lineage>
        <taxon>unclassified sequences</taxon>
        <taxon>metagenomes</taxon>
        <taxon>ecological metagenomes</taxon>
    </lineage>
</organism>
<dbReference type="AlphaFoldDB" id="X1KD11"/>
<proteinExistence type="predicted"/>
<dbReference type="EMBL" id="BARV01001063">
    <property type="protein sequence ID" value="GAH91505.1"/>
    <property type="molecule type" value="Genomic_DNA"/>
</dbReference>
<protein>
    <submittedName>
        <fullName evidence="1">Uncharacterized protein</fullName>
    </submittedName>
</protein>
<comment type="caution">
    <text evidence="1">The sequence shown here is derived from an EMBL/GenBank/DDBJ whole genome shotgun (WGS) entry which is preliminary data.</text>
</comment>
<reference evidence="1" key="1">
    <citation type="journal article" date="2014" name="Front. Microbiol.">
        <title>High frequency of phylogenetically diverse reductive dehalogenase-homologous genes in deep subseafloor sedimentary metagenomes.</title>
        <authorList>
            <person name="Kawai M."/>
            <person name="Futagami T."/>
            <person name="Toyoda A."/>
            <person name="Takaki Y."/>
            <person name="Nishi S."/>
            <person name="Hori S."/>
            <person name="Arai W."/>
            <person name="Tsubouchi T."/>
            <person name="Morono Y."/>
            <person name="Uchiyama I."/>
            <person name="Ito T."/>
            <person name="Fujiyama A."/>
            <person name="Inagaki F."/>
            <person name="Takami H."/>
        </authorList>
    </citation>
    <scope>NUCLEOTIDE SEQUENCE</scope>
    <source>
        <strain evidence="1">Expedition CK06-06</strain>
    </source>
</reference>
<gene>
    <name evidence="1" type="ORF">S06H3_03309</name>
</gene>
<evidence type="ECO:0000313" key="1">
    <source>
        <dbReference type="EMBL" id="GAH91505.1"/>
    </source>
</evidence>